<sequence length="397" mass="44055">MSLTSEHKAISIDQLPLKTLSVVFSFQGLCCRDLASICCTSRRFRKAAGPQAAAICALTTDNPDEDRKKALLLLGNLGEQAKPYLEHMVVYLDCFAADVRREAFNALCQVGDEALLSHFQAILTRLADDDSDIGFSALQAVCRVTSSVRSSSEAYQFRNIFSPYIRTLLAYLEHNLAEVRARALMALGYLPSLAASHIDVMLARLEDEDTDVRAVAIIAIRELGELAEPYMDNILATLKKDTDDCVEFAAMVALSEKDLYREHTASRMGHIVTWLEHEQPSCRDAAVKVLQRAARHEEVDMRAILERLHHRNPEIRLAAMNVIEGLELSHITPSHSQDIVVTVSALLDDADVHVREAASKLLESMANSVSSCRKLPRGHSLQDLTPWTHSCPNVVQV</sequence>
<accession>A0AAE0GKD4</accession>
<evidence type="ECO:0000313" key="1">
    <source>
        <dbReference type="EMBL" id="KAK3279613.1"/>
    </source>
</evidence>
<dbReference type="PANTHER" id="PTHR12697">
    <property type="entry name" value="PBS LYASE HEAT-LIKE PROTEIN"/>
    <property type="match status" value="1"/>
</dbReference>
<dbReference type="Proteomes" id="UP001190700">
    <property type="component" value="Unassembled WGS sequence"/>
</dbReference>
<evidence type="ECO:0008006" key="3">
    <source>
        <dbReference type="Google" id="ProtNLM"/>
    </source>
</evidence>
<gene>
    <name evidence="1" type="ORF">CYMTET_12514</name>
</gene>
<dbReference type="EMBL" id="LGRX02004764">
    <property type="protein sequence ID" value="KAK3279613.1"/>
    <property type="molecule type" value="Genomic_DNA"/>
</dbReference>
<dbReference type="Pfam" id="PF13646">
    <property type="entry name" value="HEAT_2"/>
    <property type="match status" value="1"/>
</dbReference>
<dbReference type="GO" id="GO:0016491">
    <property type="term" value="F:oxidoreductase activity"/>
    <property type="evidence" value="ECO:0007669"/>
    <property type="project" value="TreeGrafter"/>
</dbReference>
<proteinExistence type="predicted"/>
<dbReference type="PANTHER" id="PTHR12697:SF38">
    <property type="entry name" value="PBS LYASE HEAT DOMAIN PROTEIN REPEAT-CONTAINING PROTEIN"/>
    <property type="match status" value="1"/>
</dbReference>
<name>A0AAE0GKD4_9CHLO</name>
<dbReference type="Gene3D" id="1.25.10.10">
    <property type="entry name" value="Leucine-rich Repeat Variant"/>
    <property type="match status" value="3"/>
</dbReference>
<dbReference type="SUPFAM" id="SSF48371">
    <property type="entry name" value="ARM repeat"/>
    <property type="match status" value="1"/>
</dbReference>
<reference evidence="1 2" key="1">
    <citation type="journal article" date="2015" name="Genome Biol. Evol.">
        <title>Comparative Genomics of a Bacterivorous Green Alga Reveals Evolutionary Causalities and Consequences of Phago-Mixotrophic Mode of Nutrition.</title>
        <authorList>
            <person name="Burns J.A."/>
            <person name="Paasch A."/>
            <person name="Narechania A."/>
            <person name="Kim E."/>
        </authorList>
    </citation>
    <scope>NUCLEOTIDE SEQUENCE [LARGE SCALE GENOMIC DNA]</scope>
    <source>
        <strain evidence="1 2">PLY_AMNH</strain>
    </source>
</reference>
<dbReference type="InterPro" id="IPR011989">
    <property type="entry name" value="ARM-like"/>
</dbReference>
<organism evidence="1 2">
    <name type="scientific">Cymbomonas tetramitiformis</name>
    <dbReference type="NCBI Taxonomy" id="36881"/>
    <lineage>
        <taxon>Eukaryota</taxon>
        <taxon>Viridiplantae</taxon>
        <taxon>Chlorophyta</taxon>
        <taxon>Pyramimonadophyceae</taxon>
        <taxon>Pyramimonadales</taxon>
        <taxon>Pyramimonadaceae</taxon>
        <taxon>Cymbomonas</taxon>
    </lineage>
</organism>
<dbReference type="AlphaFoldDB" id="A0AAE0GKD4"/>
<dbReference type="InterPro" id="IPR016024">
    <property type="entry name" value="ARM-type_fold"/>
</dbReference>
<protein>
    <recommendedName>
        <fullName evidence="3">HEAT repeat protein</fullName>
    </recommendedName>
</protein>
<comment type="caution">
    <text evidence="1">The sequence shown here is derived from an EMBL/GenBank/DDBJ whole genome shotgun (WGS) entry which is preliminary data.</text>
</comment>
<evidence type="ECO:0000313" key="2">
    <source>
        <dbReference type="Proteomes" id="UP001190700"/>
    </source>
</evidence>
<keyword evidence="2" id="KW-1185">Reference proteome</keyword>